<feature type="domain" description="MD" evidence="1">
    <location>
        <begin position="36"/>
        <end position="137"/>
    </location>
</feature>
<dbReference type="PANTHER" id="PTHR47324:SF2">
    <property type="entry name" value="EGF-LIKE DOMAIN-CONTAINING PROTEIN-RELATED"/>
    <property type="match status" value="1"/>
</dbReference>
<dbReference type="Proteomes" id="UP000095283">
    <property type="component" value="Unplaced"/>
</dbReference>
<organism evidence="2 3">
    <name type="scientific">Heterorhabditis bacteriophora</name>
    <name type="common">Entomopathogenic nematode worm</name>
    <dbReference type="NCBI Taxonomy" id="37862"/>
    <lineage>
        <taxon>Eukaryota</taxon>
        <taxon>Metazoa</taxon>
        <taxon>Ecdysozoa</taxon>
        <taxon>Nematoda</taxon>
        <taxon>Chromadorea</taxon>
        <taxon>Rhabditida</taxon>
        <taxon>Rhabditina</taxon>
        <taxon>Rhabditomorpha</taxon>
        <taxon>Strongyloidea</taxon>
        <taxon>Heterorhabditidae</taxon>
        <taxon>Heterorhabditis</taxon>
    </lineage>
</organism>
<evidence type="ECO:0000313" key="3">
    <source>
        <dbReference type="WBParaSite" id="Hba_15146"/>
    </source>
</evidence>
<sequence>MNPEGYWVPSNCSESHFPVCQKHRYGQGIYPGEDTSNLVDPGLWKVQIQTKTGGCSAQVRSQSEVQVFYGFTQDAHNDFPELYANSGSNSNYLVANAVGLAPYHSDKNPSLEGRLNYAILGYDKNFTNPLVIQDRRFVY</sequence>
<dbReference type="InterPro" id="IPR053295">
    <property type="entry name" value="Innate_immunity_reg"/>
</dbReference>
<evidence type="ECO:0000313" key="2">
    <source>
        <dbReference type="Proteomes" id="UP000095283"/>
    </source>
</evidence>
<reference evidence="3" key="1">
    <citation type="submission" date="2016-11" db="UniProtKB">
        <authorList>
            <consortium name="WormBaseParasite"/>
        </authorList>
    </citation>
    <scope>IDENTIFICATION</scope>
</reference>
<dbReference type="SMART" id="SM00604">
    <property type="entry name" value="MD"/>
    <property type="match status" value="1"/>
</dbReference>
<dbReference type="WBParaSite" id="Hba_15146">
    <property type="protein sequence ID" value="Hba_15146"/>
    <property type="gene ID" value="Hba_15146"/>
</dbReference>
<name>A0A1I7XCH1_HETBA</name>
<evidence type="ECO:0000259" key="1">
    <source>
        <dbReference type="SMART" id="SM00604"/>
    </source>
</evidence>
<protein>
    <submittedName>
        <fullName evidence="3">MD domain-containing protein</fullName>
    </submittedName>
</protein>
<proteinExistence type="predicted"/>
<dbReference type="PANTHER" id="PTHR47324">
    <property type="entry name" value="PROTEIN IRG-7-RELATED"/>
    <property type="match status" value="1"/>
</dbReference>
<dbReference type="AlphaFoldDB" id="A0A1I7XCH1"/>
<keyword evidence="2" id="KW-1185">Reference proteome</keyword>
<accession>A0A1I7XCH1</accession>
<dbReference type="InterPro" id="IPR006582">
    <property type="entry name" value="MD_domain"/>
</dbReference>